<evidence type="ECO:0000313" key="2">
    <source>
        <dbReference type="Proteomes" id="UP000219564"/>
    </source>
</evidence>
<dbReference type="EMBL" id="OBKZ01000011">
    <property type="protein sequence ID" value="SOB51104.1"/>
    <property type="molecule type" value="Genomic_DNA"/>
</dbReference>
<protein>
    <submittedName>
        <fullName evidence="1">Uncharacterized protein</fullName>
    </submittedName>
</protein>
<evidence type="ECO:0000313" key="1">
    <source>
        <dbReference type="EMBL" id="SOB51104.1"/>
    </source>
</evidence>
<reference evidence="1 2" key="1">
    <citation type="submission" date="2017-08" db="EMBL/GenBank/DDBJ databases">
        <authorList>
            <person name="Chaillou S."/>
        </authorList>
    </citation>
    <scope>NUCLEOTIDE SEQUENCE [LARGE SCALE GENOMIC DNA]</scope>
    <source>
        <strain evidence="1 2">MFPA15A1205</strain>
    </source>
</reference>
<name>A0AAX2H5H2_9PSED</name>
<sequence>MYCKGILEYKKLYSKAVLSNIFVEFLFLEYKKLYSKVCFIFSY</sequence>
<proteinExistence type="predicted"/>
<dbReference type="Proteomes" id="UP000219564">
    <property type="component" value="Unassembled WGS sequence"/>
</dbReference>
<accession>A0AAX2H5H2</accession>
<comment type="caution">
    <text evidence="1">The sequence shown here is derived from an EMBL/GenBank/DDBJ whole genome shotgun (WGS) entry which is preliminary data.</text>
</comment>
<dbReference type="AlphaFoldDB" id="A0AAX2H5H2"/>
<organism evidence="1 2">
    <name type="scientific">Pseudomonas lundensis</name>
    <dbReference type="NCBI Taxonomy" id="86185"/>
    <lineage>
        <taxon>Bacteria</taxon>
        <taxon>Pseudomonadati</taxon>
        <taxon>Pseudomonadota</taxon>
        <taxon>Gammaproteobacteria</taxon>
        <taxon>Pseudomonadales</taxon>
        <taxon>Pseudomonadaceae</taxon>
        <taxon>Pseudomonas</taxon>
    </lineage>
</organism>
<gene>
    <name evidence="1" type="ORF">PLUA15_190131</name>
</gene>